<reference evidence="1" key="1">
    <citation type="submission" date="2014-09" db="EMBL/GenBank/DDBJ databases">
        <authorList>
            <person name="Magalhaes I.L.F."/>
            <person name="Oliveira U."/>
            <person name="Santos F.R."/>
            <person name="Vidigal T.H.D.A."/>
            <person name="Brescovit A.D."/>
            <person name="Santos A.J."/>
        </authorList>
    </citation>
    <scope>NUCLEOTIDE SEQUENCE</scope>
    <source>
        <tissue evidence="1">Shoot tissue taken approximately 20 cm above the soil surface</tissue>
    </source>
</reference>
<accession>A0A0A9AVZ2</accession>
<organism evidence="1">
    <name type="scientific">Arundo donax</name>
    <name type="common">Giant reed</name>
    <name type="synonym">Donax arundinaceus</name>
    <dbReference type="NCBI Taxonomy" id="35708"/>
    <lineage>
        <taxon>Eukaryota</taxon>
        <taxon>Viridiplantae</taxon>
        <taxon>Streptophyta</taxon>
        <taxon>Embryophyta</taxon>
        <taxon>Tracheophyta</taxon>
        <taxon>Spermatophyta</taxon>
        <taxon>Magnoliopsida</taxon>
        <taxon>Liliopsida</taxon>
        <taxon>Poales</taxon>
        <taxon>Poaceae</taxon>
        <taxon>PACMAD clade</taxon>
        <taxon>Arundinoideae</taxon>
        <taxon>Arundineae</taxon>
        <taxon>Arundo</taxon>
    </lineage>
</organism>
<reference evidence="1" key="2">
    <citation type="journal article" date="2015" name="Data Brief">
        <title>Shoot transcriptome of the giant reed, Arundo donax.</title>
        <authorList>
            <person name="Barrero R.A."/>
            <person name="Guerrero F.D."/>
            <person name="Moolhuijzen P."/>
            <person name="Goolsby J.A."/>
            <person name="Tidwell J."/>
            <person name="Bellgard S.E."/>
            <person name="Bellgard M.I."/>
        </authorList>
    </citation>
    <scope>NUCLEOTIDE SEQUENCE</scope>
    <source>
        <tissue evidence="1">Shoot tissue taken approximately 20 cm above the soil surface</tissue>
    </source>
</reference>
<dbReference type="AlphaFoldDB" id="A0A0A9AVZ2"/>
<evidence type="ECO:0000313" key="1">
    <source>
        <dbReference type="EMBL" id="JAD51257.1"/>
    </source>
</evidence>
<protein>
    <submittedName>
        <fullName evidence="1">Uncharacterized protein</fullName>
    </submittedName>
</protein>
<dbReference type="EMBL" id="GBRH01246638">
    <property type="protein sequence ID" value="JAD51257.1"/>
    <property type="molecule type" value="Transcribed_RNA"/>
</dbReference>
<proteinExistence type="predicted"/>
<sequence length="57" mass="6221">MARSAICCRALNTIVRWYSMNTAGVKTSTSSSDNNASISWNQAHIGPVFMTRLSIEA</sequence>
<name>A0A0A9AVZ2_ARUDO</name>